<evidence type="ECO:0008006" key="5">
    <source>
        <dbReference type="Google" id="ProtNLM"/>
    </source>
</evidence>
<feature type="transmembrane region" description="Helical" evidence="1">
    <location>
        <begin position="87"/>
        <end position="112"/>
    </location>
</feature>
<dbReference type="STRING" id="1915074.SPHI_04800"/>
<evidence type="ECO:0000256" key="1">
    <source>
        <dbReference type="SAM" id="Phobius"/>
    </source>
</evidence>
<accession>A0A1V2EX39</accession>
<keyword evidence="2" id="KW-0732">Signal</keyword>
<organism evidence="3 4">
    <name type="scientific">Sphingomonas jeddahensis</name>
    <dbReference type="NCBI Taxonomy" id="1915074"/>
    <lineage>
        <taxon>Bacteria</taxon>
        <taxon>Pseudomonadati</taxon>
        <taxon>Pseudomonadota</taxon>
        <taxon>Alphaproteobacteria</taxon>
        <taxon>Sphingomonadales</taxon>
        <taxon>Sphingomonadaceae</taxon>
        <taxon>Sphingomonas</taxon>
    </lineage>
</organism>
<sequence>MALAALAALLLTSLLALGVPDAVHALGVSPSDPGEQTDLILYGSIVDGIRHGGNYYLVAADALRSGDYPLQPFVTFRLPTLAMVQAILPPVVITGLLYALAAGVVIAWLVRLRPLFARPIPHMIAMLLLLGGLIAFTQSHLALFHEIWAGLLIAFSLAARRPGRWIESVALGLMAMLIRETAALYVGVMFVLALFDGSRREAAGWFGATLVLAVAVALHASAVAGVVRPFDAASPGWAGMLGFGLFVKAMTLATALTLLPSALAALLTALALFGWAACRGGFALRAFATLCAYAVLIGVFGRADTFYWGLLVAPLLLVGLAFVPDAIRDLTRAALDRRRITVTRTAS</sequence>
<keyword evidence="1" id="KW-1133">Transmembrane helix</keyword>
<comment type="caution">
    <text evidence="3">The sequence shown here is derived from an EMBL/GenBank/DDBJ whole genome shotgun (WGS) entry which is preliminary data.</text>
</comment>
<feature type="transmembrane region" description="Helical" evidence="1">
    <location>
        <begin position="124"/>
        <end position="157"/>
    </location>
</feature>
<feature type="transmembrane region" description="Helical" evidence="1">
    <location>
        <begin position="247"/>
        <end position="275"/>
    </location>
</feature>
<feature type="signal peptide" evidence="2">
    <location>
        <begin position="1"/>
        <end position="18"/>
    </location>
</feature>
<dbReference type="Proteomes" id="UP000188729">
    <property type="component" value="Unassembled WGS sequence"/>
</dbReference>
<reference evidence="3 4" key="1">
    <citation type="submission" date="2016-11" db="EMBL/GenBank/DDBJ databases">
        <title>Genome sequence of Sphingomonas jeddahensis G39.</title>
        <authorList>
            <person name="Poehlein A."/>
            <person name="Wuebbeler J.H."/>
            <person name="Steinbuechel A."/>
            <person name="Daniel R."/>
        </authorList>
    </citation>
    <scope>NUCLEOTIDE SEQUENCE [LARGE SCALE GENOMIC DNA]</scope>
    <source>
        <strain evidence="3 4">G39</strain>
    </source>
</reference>
<proteinExistence type="predicted"/>
<feature type="transmembrane region" description="Helical" evidence="1">
    <location>
        <begin position="282"/>
        <end position="300"/>
    </location>
</feature>
<gene>
    <name evidence="3" type="ORF">SPHI_04800</name>
</gene>
<keyword evidence="1" id="KW-0472">Membrane</keyword>
<keyword evidence="4" id="KW-1185">Reference proteome</keyword>
<evidence type="ECO:0000313" key="4">
    <source>
        <dbReference type="Proteomes" id="UP000188729"/>
    </source>
</evidence>
<evidence type="ECO:0000313" key="3">
    <source>
        <dbReference type="EMBL" id="ONF97045.1"/>
    </source>
</evidence>
<keyword evidence="1" id="KW-0812">Transmembrane</keyword>
<protein>
    <recommendedName>
        <fullName evidence="5">DUF2029 domain-containing protein</fullName>
    </recommendedName>
</protein>
<evidence type="ECO:0000256" key="2">
    <source>
        <dbReference type="SAM" id="SignalP"/>
    </source>
</evidence>
<feature type="chain" id="PRO_5012007818" description="DUF2029 domain-containing protein" evidence="2">
    <location>
        <begin position="19"/>
        <end position="347"/>
    </location>
</feature>
<name>A0A1V2EX39_9SPHN</name>
<feature type="transmembrane region" description="Helical" evidence="1">
    <location>
        <begin position="202"/>
        <end position="227"/>
    </location>
</feature>
<feature type="transmembrane region" description="Helical" evidence="1">
    <location>
        <begin position="306"/>
        <end position="327"/>
    </location>
</feature>
<feature type="transmembrane region" description="Helical" evidence="1">
    <location>
        <begin position="169"/>
        <end position="195"/>
    </location>
</feature>
<dbReference type="EMBL" id="MPSB01000002">
    <property type="protein sequence ID" value="ONF97045.1"/>
    <property type="molecule type" value="Genomic_DNA"/>
</dbReference>
<dbReference type="AlphaFoldDB" id="A0A1V2EX39"/>